<evidence type="ECO:0000256" key="3">
    <source>
        <dbReference type="ARBA" id="ARBA00022695"/>
    </source>
</evidence>
<dbReference type="InterPro" id="IPR011914">
    <property type="entry name" value="RfaE_dom_II"/>
</dbReference>
<keyword evidence="5" id="KW-0067">ATP-binding</keyword>
<proteinExistence type="predicted"/>
<sequence length="165" mass="17738">MEPAPLPLPPGLLTIEELAEACRSHRAAGERLVFTNGCFDLLHAGHALYLAEARGLGDRLIVGLNSDRSTRALKGGSRPFVGERARAILLLALRAVDYVCLFDEPTPEALIRAVAPDVLCKGGDYRSEDIVGRDFVLGRGGRVEVIPFVSGFSTTQLVSRIRGGD</sequence>
<evidence type="ECO:0000256" key="1">
    <source>
        <dbReference type="ARBA" id="ARBA00012519"/>
    </source>
</evidence>
<dbReference type="AlphaFoldDB" id="A0A956LXK8"/>
<evidence type="ECO:0000313" key="9">
    <source>
        <dbReference type="EMBL" id="MCA9727276.1"/>
    </source>
</evidence>
<dbReference type="GO" id="GO:0005524">
    <property type="term" value="F:ATP binding"/>
    <property type="evidence" value="ECO:0007669"/>
    <property type="project" value="UniProtKB-KW"/>
</dbReference>
<dbReference type="InterPro" id="IPR050385">
    <property type="entry name" value="Archaeal_FAD_synthase"/>
</dbReference>
<evidence type="ECO:0000256" key="7">
    <source>
        <dbReference type="ARBA" id="ARBA00047428"/>
    </source>
</evidence>
<evidence type="ECO:0000256" key="2">
    <source>
        <dbReference type="ARBA" id="ARBA00022679"/>
    </source>
</evidence>
<feature type="domain" description="Cytidyltransferase-like" evidence="8">
    <location>
        <begin position="34"/>
        <end position="125"/>
    </location>
</feature>
<dbReference type="GO" id="GO:0005975">
    <property type="term" value="P:carbohydrate metabolic process"/>
    <property type="evidence" value="ECO:0007669"/>
    <property type="project" value="InterPro"/>
</dbReference>
<dbReference type="InterPro" id="IPR004821">
    <property type="entry name" value="Cyt_trans-like"/>
</dbReference>
<keyword evidence="4" id="KW-0547">Nucleotide-binding</keyword>
<evidence type="ECO:0000256" key="5">
    <source>
        <dbReference type="ARBA" id="ARBA00022840"/>
    </source>
</evidence>
<dbReference type="NCBIfam" id="TIGR02199">
    <property type="entry name" value="rfaE_dom_II"/>
    <property type="match status" value="1"/>
</dbReference>
<dbReference type="SUPFAM" id="SSF52374">
    <property type="entry name" value="Nucleotidylyl transferase"/>
    <property type="match status" value="1"/>
</dbReference>
<dbReference type="GO" id="GO:0016773">
    <property type="term" value="F:phosphotransferase activity, alcohol group as acceptor"/>
    <property type="evidence" value="ECO:0007669"/>
    <property type="project" value="InterPro"/>
</dbReference>
<comment type="caution">
    <text evidence="9">The sequence shown here is derived from an EMBL/GenBank/DDBJ whole genome shotgun (WGS) entry which is preliminary data.</text>
</comment>
<dbReference type="NCBIfam" id="TIGR00125">
    <property type="entry name" value="cyt_tran_rel"/>
    <property type="match status" value="1"/>
</dbReference>
<accession>A0A956LXK8</accession>
<reference evidence="9" key="1">
    <citation type="submission" date="2020-04" db="EMBL/GenBank/DDBJ databases">
        <authorList>
            <person name="Zhang T."/>
        </authorList>
    </citation>
    <scope>NUCLEOTIDE SEQUENCE</scope>
    <source>
        <strain evidence="9">HKST-UBA01</strain>
    </source>
</reference>
<dbReference type="EMBL" id="JAGQHR010000137">
    <property type="protein sequence ID" value="MCA9727276.1"/>
    <property type="molecule type" value="Genomic_DNA"/>
</dbReference>
<dbReference type="Pfam" id="PF01467">
    <property type="entry name" value="CTP_transf_like"/>
    <property type="match status" value="1"/>
</dbReference>
<evidence type="ECO:0000313" key="10">
    <source>
        <dbReference type="Proteomes" id="UP000697710"/>
    </source>
</evidence>
<dbReference type="Proteomes" id="UP000697710">
    <property type="component" value="Unassembled WGS sequence"/>
</dbReference>
<evidence type="ECO:0000256" key="6">
    <source>
        <dbReference type="ARBA" id="ARBA00023277"/>
    </source>
</evidence>
<keyword evidence="6" id="KW-0119">Carbohydrate metabolism</keyword>
<dbReference type="InterPro" id="IPR014729">
    <property type="entry name" value="Rossmann-like_a/b/a_fold"/>
</dbReference>
<comment type="catalytic activity">
    <reaction evidence="7">
        <text>D-glycero-beta-D-manno-heptose 1-phosphate + ATP + H(+) = ADP-D-glycero-beta-D-manno-heptose + diphosphate</text>
        <dbReference type="Rhea" id="RHEA:27465"/>
        <dbReference type="ChEBI" id="CHEBI:15378"/>
        <dbReference type="ChEBI" id="CHEBI:30616"/>
        <dbReference type="ChEBI" id="CHEBI:33019"/>
        <dbReference type="ChEBI" id="CHEBI:59967"/>
        <dbReference type="ChEBI" id="CHEBI:61593"/>
        <dbReference type="EC" id="2.7.7.70"/>
    </reaction>
</comment>
<dbReference type="EC" id="2.7.7.70" evidence="1"/>
<organism evidence="9 10">
    <name type="scientific">Eiseniibacteriota bacterium</name>
    <dbReference type="NCBI Taxonomy" id="2212470"/>
    <lineage>
        <taxon>Bacteria</taxon>
        <taxon>Candidatus Eiseniibacteriota</taxon>
    </lineage>
</organism>
<dbReference type="PANTHER" id="PTHR43793">
    <property type="entry name" value="FAD SYNTHASE"/>
    <property type="match status" value="1"/>
</dbReference>
<keyword evidence="2" id="KW-0808">Transferase</keyword>
<name>A0A956LXK8_UNCEI</name>
<dbReference type="Gene3D" id="3.40.50.620">
    <property type="entry name" value="HUPs"/>
    <property type="match status" value="1"/>
</dbReference>
<evidence type="ECO:0000259" key="8">
    <source>
        <dbReference type="Pfam" id="PF01467"/>
    </source>
</evidence>
<evidence type="ECO:0000256" key="4">
    <source>
        <dbReference type="ARBA" id="ARBA00022741"/>
    </source>
</evidence>
<dbReference type="PANTHER" id="PTHR43793:SF2">
    <property type="entry name" value="BIFUNCTIONAL PROTEIN HLDE"/>
    <property type="match status" value="1"/>
</dbReference>
<reference evidence="9" key="2">
    <citation type="journal article" date="2021" name="Microbiome">
        <title>Successional dynamics and alternative stable states in a saline activated sludge microbial community over 9 years.</title>
        <authorList>
            <person name="Wang Y."/>
            <person name="Ye J."/>
            <person name="Ju F."/>
            <person name="Liu L."/>
            <person name="Boyd J.A."/>
            <person name="Deng Y."/>
            <person name="Parks D.H."/>
            <person name="Jiang X."/>
            <person name="Yin X."/>
            <person name="Woodcroft B.J."/>
            <person name="Tyson G.W."/>
            <person name="Hugenholtz P."/>
            <person name="Polz M.F."/>
            <person name="Zhang T."/>
        </authorList>
    </citation>
    <scope>NUCLEOTIDE SEQUENCE</scope>
    <source>
        <strain evidence="9">HKST-UBA01</strain>
    </source>
</reference>
<dbReference type="GO" id="GO:0016779">
    <property type="term" value="F:nucleotidyltransferase activity"/>
    <property type="evidence" value="ECO:0007669"/>
    <property type="project" value="UniProtKB-KW"/>
</dbReference>
<protein>
    <recommendedName>
        <fullName evidence="1">D-glycero-beta-D-manno-heptose 1-phosphate adenylyltransferase</fullName>
        <ecNumber evidence="1">2.7.7.70</ecNumber>
    </recommendedName>
</protein>
<gene>
    <name evidence="9" type="primary">rfaE2</name>
    <name evidence="9" type="ORF">KC729_06300</name>
</gene>
<keyword evidence="3 9" id="KW-0548">Nucleotidyltransferase</keyword>